<sequence>MKRHITYIAMLLTALTGASCSQDETPAGDGRTGVMAMTISTSRAEDNGEYDPLQYQKVYIYNSEGGLLRKYAAKDDIPERLELLSGTYRVAVEAGEQVPADFSKRFYKGEETFTVKPGETTHAEVVCKIANTVVEVKFDASIVENLDPGYFVWIAGTDKFDEAEAESGAVPALKFTDEGTGYYTLPAGTTSLAWMFRGTHTSGKQVEMENTLTEVKAGGKYVFTFRYSPDLPGYIDALLIRVDTETEDKDDKIIFSPDPALLTEGFDNDEVQKYTSGEKKYRIMAFAELKKFTVSVGDDSYDLLTGTHEGISFTPTDKYNTELTLSDAFFAGLAGGDHAVTIHVEDANGGSNEISTTYRLQGLVPVTEKSYDLWANTVTLQVVDFTRSANVTFGLCGSDGQWKYLTGTSQGDDFISATYAPEWENKTEADWSTPNTVLPYSRIKDGTGISAGNTYDYKATINGAEHTGQFTTQAGNAMTDGSLETWRSDKQFPGSGTKYTFWGSGYNSFAKDLCTRDDTMPGRVGSYCAKLTATYNTLAKVPAPGNLFTGDFGISLVPMGGNVSFGKNFTYNARPKAIKFKYHATIGLVDYNLHEGKIPVGEMDKARVFVCIVDWSAQQKVFAGTKAPTGTWDPETQTEAANGPIIGYASKFIDETTPGDEMVEITMPINYYQNTAVAPQGKFNIAVSCATSAYGDFMDACTTNVMYIDDFEWVY</sequence>
<dbReference type="Pfam" id="PF14900">
    <property type="entry name" value="DUF4493"/>
    <property type="match status" value="1"/>
</dbReference>
<gene>
    <name evidence="3" type="ORF">RVH17_08535</name>
</gene>
<evidence type="ECO:0000256" key="1">
    <source>
        <dbReference type="SAM" id="SignalP"/>
    </source>
</evidence>
<dbReference type="Gene3D" id="2.60.120.890">
    <property type="entry name" value="BT2081, beta-jelly-roll domain"/>
    <property type="match status" value="1"/>
</dbReference>
<dbReference type="RefSeq" id="WP_022044708.1">
    <property type="nucleotide sequence ID" value="NZ_BAAFKU010000009.1"/>
</dbReference>
<dbReference type="EMBL" id="JAWDES010000005">
    <property type="protein sequence ID" value="MDU0260156.1"/>
    <property type="molecule type" value="Genomic_DNA"/>
</dbReference>
<dbReference type="Proteomes" id="UP001181347">
    <property type="component" value="Unassembled WGS sequence"/>
</dbReference>
<accession>A0AAE4LLT0</accession>
<proteinExistence type="predicted"/>
<dbReference type="AlphaFoldDB" id="A0AAE4LLT0"/>
<feature type="signal peptide" evidence="1">
    <location>
        <begin position="1"/>
        <end position="21"/>
    </location>
</feature>
<comment type="caution">
    <text evidence="3">The sequence shown here is derived from an EMBL/GenBank/DDBJ whole genome shotgun (WGS) entry which is preliminary data.</text>
</comment>
<evidence type="ECO:0000313" key="3">
    <source>
        <dbReference type="EMBL" id="MDU0260156.1"/>
    </source>
</evidence>
<evidence type="ECO:0000259" key="2">
    <source>
        <dbReference type="Pfam" id="PF13201"/>
    </source>
</evidence>
<organism evidence="3 4">
    <name type="scientific">Alistipes finegoldii</name>
    <dbReference type="NCBI Taxonomy" id="214856"/>
    <lineage>
        <taxon>Bacteria</taxon>
        <taxon>Pseudomonadati</taxon>
        <taxon>Bacteroidota</taxon>
        <taxon>Bacteroidia</taxon>
        <taxon>Bacteroidales</taxon>
        <taxon>Rikenellaceae</taxon>
        <taxon>Alistipes</taxon>
    </lineage>
</organism>
<dbReference type="InterPro" id="IPR038653">
    <property type="entry name" value="Put_CMD_sf"/>
</dbReference>
<dbReference type="PROSITE" id="PS51257">
    <property type="entry name" value="PROKAR_LIPOPROTEIN"/>
    <property type="match status" value="1"/>
</dbReference>
<name>A0AAE4LLT0_9BACT</name>
<keyword evidence="1" id="KW-0732">Signal</keyword>
<feature type="domain" description="Putative carbohydrate metabolism" evidence="2">
    <location>
        <begin position="507"/>
        <end position="712"/>
    </location>
</feature>
<evidence type="ECO:0000313" key="4">
    <source>
        <dbReference type="Proteomes" id="UP001181347"/>
    </source>
</evidence>
<dbReference type="Pfam" id="PF13201">
    <property type="entry name" value="PCMD"/>
    <property type="match status" value="1"/>
</dbReference>
<feature type="chain" id="PRO_5042279529" evidence="1">
    <location>
        <begin position="22"/>
        <end position="715"/>
    </location>
</feature>
<reference evidence="3" key="1">
    <citation type="submission" date="2023-10" db="EMBL/GenBank/DDBJ databases">
        <title>Genome Sequence of the Bacteria from From Gut Wall in Crohn's Disease.</title>
        <authorList>
            <person name="Rodriguez-Palacios A."/>
        </authorList>
    </citation>
    <scope>NUCLEOTIDE SEQUENCE</scope>
    <source>
        <strain evidence="3">CavFT-hAR58</strain>
    </source>
</reference>
<protein>
    <submittedName>
        <fullName evidence="3">DUF4493 domain-containing protein</fullName>
    </submittedName>
</protein>
<dbReference type="InterPro" id="IPR027840">
    <property type="entry name" value="DUF4493"/>
</dbReference>
<dbReference type="InterPro" id="IPR025112">
    <property type="entry name" value="PCMD"/>
</dbReference>